<name>A0A4Q7ZH78_9ACTN</name>
<keyword evidence="2" id="KW-1185">Reference proteome</keyword>
<evidence type="ECO:0000313" key="1">
    <source>
        <dbReference type="EMBL" id="RZU50138.1"/>
    </source>
</evidence>
<accession>A0A4Q7ZH78</accession>
<gene>
    <name evidence="1" type="ORF">EV385_1903</name>
</gene>
<dbReference type="AlphaFoldDB" id="A0A4Q7ZH78"/>
<comment type="caution">
    <text evidence="1">The sequence shown here is derived from an EMBL/GenBank/DDBJ whole genome shotgun (WGS) entry which is preliminary data.</text>
</comment>
<organism evidence="1 2">
    <name type="scientific">Krasilnikovia cinnamomea</name>
    <dbReference type="NCBI Taxonomy" id="349313"/>
    <lineage>
        <taxon>Bacteria</taxon>
        <taxon>Bacillati</taxon>
        <taxon>Actinomycetota</taxon>
        <taxon>Actinomycetes</taxon>
        <taxon>Micromonosporales</taxon>
        <taxon>Micromonosporaceae</taxon>
        <taxon>Krasilnikovia</taxon>
    </lineage>
</organism>
<evidence type="ECO:0000313" key="2">
    <source>
        <dbReference type="Proteomes" id="UP000292564"/>
    </source>
</evidence>
<dbReference type="EMBL" id="SHKY01000001">
    <property type="protein sequence ID" value="RZU50138.1"/>
    <property type="molecule type" value="Genomic_DNA"/>
</dbReference>
<sequence length="151" mass="16526">MALVTRRARTVGPLRLSIFHLVHHSGPHDIVPMAGDPRLAQRSAGEASGGGPRSVESQFEEVWRLYLNGIPPAIARWIGVGLSSWQRRRDGHPSAIAELKAGRGVSPHRKIWRGVRRHCSCGLRLPCPDGGAWQSGEPIPDGAARLAMRRK</sequence>
<protein>
    <submittedName>
        <fullName evidence="1">Uncharacterized protein</fullName>
    </submittedName>
</protein>
<proteinExistence type="predicted"/>
<dbReference type="Proteomes" id="UP000292564">
    <property type="component" value="Unassembled WGS sequence"/>
</dbReference>
<reference evidence="1 2" key="1">
    <citation type="submission" date="2019-02" db="EMBL/GenBank/DDBJ databases">
        <title>Sequencing the genomes of 1000 actinobacteria strains.</title>
        <authorList>
            <person name="Klenk H.-P."/>
        </authorList>
    </citation>
    <scope>NUCLEOTIDE SEQUENCE [LARGE SCALE GENOMIC DNA]</scope>
    <source>
        <strain evidence="1 2">DSM 45162</strain>
    </source>
</reference>